<evidence type="ECO:0000256" key="5">
    <source>
        <dbReference type="SAM" id="MobiDB-lite"/>
    </source>
</evidence>
<feature type="compositionally biased region" description="Basic residues" evidence="5">
    <location>
        <begin position="503"/>
        <end position="512"/>
    </location>
</feature>
<dbReference type="SMART" id="SM00409">
    <property type="entry name" value="IG"/>
    <property type="match status" value="3"/>
</dbReference>
<evidence type="ECO:0000256" key="7">
    <source>
        <dbReference type="SAM" id="SignalP"/>
    </source>
</evidence>
<feature type="compositionally biased region" description="Basic residues" evidence="5">
    <location>
        <begin position="229"/>
        <end position="245"/>
    </location>
</feature>
<organism evidence="9">
    <name type="scientific">Anopheles funestus</name>
    <name type="common">African malaria mosquito</name>
    <dbReference type="NCBI Taxonomy" id="62324"/>
    <lineage>
        <taxon>Eukaryota</taxon>
        <taxon>Metazoa</taxon>
        <taxon>Ecdysozoa</taxon>
        <taxon>Arthropoda</taxon>
        <taxon>Hexapoda</taxon>
        <taxon>Insecta</taxon>
        <taxon>Pterygota</taxon>
        <taxon>Neoptera</taxon>
        <taxon>Endopterygota</taxon>
        <taxon>Diptera</taxon>
        <taxon>Nematocera</taxon>
        <taxon>Culicoidea</taxon>
        <taxon>Culicidae</taxon>
        <taxon>Anophelinae</taxon>
        <taxon>Anopheles</taxon>
    </lineage>
</organism>
<feature type="region of interest" description="Disordered" evidence="5">
    <location>
        <begin position="786"/>
        <end position="815"/>
    </location>
</feature>
<reference evidence="9" key="1">
    <citation type="submission" date="2020-05" db="UniProtKB">
        <authorList>
            <consortium name="EnsemblMetazoa"/>
        </authorList>
    </citation>
    <scope>IDENTIFICATION</scope>
    <source>
        <strain evidence="9">FUMOZ</strain>
    </source>
</reference>
<evidence type="ECO:0000256" key="4">
    <source>
        <dbReference type="ARBA" id="ARBA00023319"/>
    </source>
</evidence>
<evidence type="ECO:0000259" key="8">
    <source>
        <dbReference type="PROSITE" id="PS50835"/>
    </source>
</evidence>
<dbReference type="InterPro" id="IPR013783">
    <property type="entry name" value="Ig-like_fold"/>
</dbReference>
<dbReference type="VEuPathDB" id="VectorBase:AFUN2_011769"/>
<feature type="region of interest" description="Disordered" evidence="5">
    <location>
        <begin position="205"/>
        <end position="286"/>
    </location>
</feature>
<feature type="compositionally biased region" description="Basic and acidic residues" evidence="5">
    <location>
        <begin position="212"/>
        <end position="223"/>
    </location>
</feature>
<dbReference type="InterPro" id="IPR003598">
    <property type="entry name" value="Ig_sub2"/>
</dbReference>
<keyword evidence="4" id="KW-0393">Immunoglobulin domain</keyword>
<dbReference type="PANTHER" id="PTHR44337:SF20">
    <property type="entry name" value="CARCINOEMBRYONIC ANTIGEN-RELATED CELL ADHESION MOLECULE 5-RELATED"/>
    <property type="match status" value="1"/>
</dbReference>
<evidence type="ECO:0000256" key="6">
    <source>
        <dbReference type="SAM" id="Phobius"/>
    </source>
</evidence>
<dbReference type="Gene3D" id="2.60.40.10">
    <property type="entry name" value="Immunoglobulins"/>
    <property type="match status" value="3"/>
</dbReference>
<dbReference type="SMART" id="SM00408">
    <property type="entry name" value="IGc2"/>
    <property type="match status" value="3"/>
</dbReference>
<dbReference type="EnsemblMetazoa" id="AFUN020053-RC">
    <property type="protein sequence ID" value="AFUN020053-PC"/>
    <property type="gene ID" value="AFUN020053"/>
</dbReference>
<evidence type="ECO:0000256" key="1">
    <source>
        <dbReference type="ARBA" id="ARBA00022729"/>
    </source>
</evidence>
<evidence type="ECO:0000256" key="3">
    <source>
        <dbReference type="ARBA" id="ARBA00023180"/>
    </source>
</evidence>
<evidence type="ECO:0000256" key="2">
    <source>
        <dbReference type="ARBA" id="ARBA00023157"/>
    </source>
</evidence>
<name>A0A4Y0BGE8_ANOFN</name>
<dbReference type="PANTHER" id="PTHR44337">
    <property type="entry name" value="CARCINOEMBRYONIC ANTIGEN-RELATED CELL ADHESION MOLECULE 8"/>
    <property type="match status" value="1"/>
</dbReference>
<feature type="compositionally biased region" description="Polar residues" evidence="5">
    <location>
        <begin position="270"/>
        <end position="279"/>
    </location>
</feature>
<dbReference type="AlphaFoldDB" id="A0A4Y0BGE8"/>
<sequence>MDCKRILRCSALVVLVSVTLVYAQSSAKGAHKRDLNNLYQVIYYGDSQVEVGKPFSISCIISIANSVEWHKDGEPIRKHSNIRHGKDEHSYIESEMGIAGNRDKIEASISVQRALPKHQGKYQCNALYKNYHQLYVYRNGTLLGHSGTSSAAGTGSSRSVEKHHDDNMQVMLSTVKSTLIAPLSVEHHHFTTAVALAPGPAIIDEEFPGGSLEREHERERESSKSSAHGPHHHRQQTGVGHRHHTGSSAEKKLAPQQHAVSPGKDDSKRFVSQKTTVEQDSLMPEEVLEQTVEDLEDYAPVMHTDKSLSLGKAKHSSTGRMQQPPPLMETRDDEDEESSPDGVREVETQDIINLDTSVGAENIEDLVEPDTEIVIESKAISLEDDNIDRLIQNKSDINGIILVDSLEELASHKKPPNEDSTALIIPVHPTVGSVMRTTSNVSSSFQGFSVAAIDSTIASMAGSTGIQHAKEENIIILTMNHTTTTVAPPPQVVVGGEQDNTVHHHHHHHHEHHTTTTTAKVTTTPTTATTTTTTSTTSITTTTATVATLLTTTAADVLLPNYDQASTSLKIFDIAKSVTLGCNITQEGNFDLSWAKDGKNVSEVESLKDRFKLLPAERKLIISRALETDAGQYTCSVPQLGVSKNFNVVANVVVKFESTEIGKTNIVEGERLTLHCIAFGTDPKISWIVGNNTYNASTDHIVLEEDERGVENAKLIIDSITLNDYADYTCEARNNASDFTGKPAQVMITVRVRGKYAALYVFLGIIVEVVLLCAIILICEKRRNKTEIEESDTDQSPDQNKNGYHGNESELRQRK</sequence>
<dbReference type="Pfam" id="PF07679">
    <property type="entry name" value="I-set"/>
    <property type="match status" value="1"/>
</dbReference>
<feature type="domain" description="Ig-like" evidence="8">
    <location>
        <begin position="560"/>
        <end position="637"/>
    </location>
</feature>
<keyword evidence="6" id="KW-0812">Transmembrane</keyword>
<feature type="transmembrane region" description="Helical" evidence="6">
    <location>
        <begin position="757"/>
        <end position="779"/>
    </location>
</feature>
<dbReference type="InterPro" id="IPR013098">
    <property type="entry name" value="Ig_I-set"/>
</dbReference>
<keyword evidence="3" id="KW-0325">Glycoprotein</keyword>
<feature type="domain" description="Ig-like" evidence="8">
    <location>
        <begin position="638"/>
        <end position="749"/>
    </location>
</feature>
<dbReference type="Pfam" id="PF13927">
    <property type="entry name" value="Ig_3"/>
    <property type="match status" value="1"/>
</dbReference>
<keyword evidence="6" id="KW-1133">Transmembrane helix</keyword>
<proteinExistence type="predicted"/>
<dbReference type="InterPro" id="IPR003599">
    <property type="entry name" value="Ig_sub"/>
</dbReference>
<dbReference type="SUPFAM" id="SSF48726">
    <property type="entry name" value="Immunoglobulin"/>
    <property type="match status" value="3"/>
</dbReference>
<evidence type="ECO:0000313" key="9">
    <source>
        <dbReference type="EnsemblMetazoa" id="AFUN020053-PC"/>
    </source>
</evidence>
<dbReference type="VEuPathDB" id="VectorBase:AFUN020053"/>
<keyword evidence="6" id="KW-0472">Membrane</keyword>
<keyword evidence="2" id="KW-1015">Disulfide bond</keyword>
<feature type="region of interest" description="Disordered" evidence="5">
    <location>
        <begin position="502"/>
        <end position="533"/>
    </location>
</feature>
<feature type="signal peptide" evidence="7">
    <location>
        <begin position="1"/>
        <end position="23"/>
    </location>
</feature>
<dbReference type="FunFam" id="2.60.40.10:FF:002357">
    <property type="entry name" value="Basigin, isoform G"/>
    <property type="match status" value="1"/>
</dbReference>
<feature type="compositionally biased region" description="Low complexity" evidence="5">
    <location>
        <begin position="515"/>
        <end position="533"/>
    </location>
</feature>
<dbReference type="InterPro" id="IPR007110">
    <property type="entry name" value="Ig-like_dom"/>
</dbReference>
<dbReference type="PROSITE" id="PS50835">
    <property type="entry name" value="IG_LIKE"/>
    <property type="match status" value="2"/>
</dbReference>
<dbReference type="InterPro" id="IPR036179">
    <property type="entry name" value="Ig-like_dom_sf"/>
</dbReference>
<accession>A0A4Y0BGE8</accession>
<dbReference type="STRING" id="62324.A0A4Y0BGE8"/>
<feature type="region of interest" description="Disordered" evidence="5">
    <location>
        <begin position="308"/>
        <end position="345"/>
    </location>
</feature>
<protein>
    <recommendedName>
        <fullName evidence="8">Ig-like domain-containing protein</fullName>
    </recommendedName>
</protein>
<feature type="chain" id="PRO_5021461415" description="Ig-like domain-containing protein" evidence="7">
    <location>
        <begin position="24"/>
        <end position="815"/>
    </location>
</feature>
<keyword evidence="1 7" id="KW-0732">Signal</keyword>
<dbReference type="InterPro" id="IPR052598">
    <property type="entry name" value="IgSF_CEA-related"/>
</dbReference>